<dbReference type="InParanoid" id="A0A5N4AX60"/>
<dbReference type="Proteomes" id="UP000327044">
    <property type="component" value="Unassembled WGS sequence"/>
</dbReference>
<dbReference type="SUPFAM" id="SSF57903">
    <property type="entry name" value="FYVE/PHD zinc finger"/>
    <property type="match status" value="1"/>
</dbReference>
<evidence type="ECO:0000313" key="7">
    <source>
        <dbReference type="Proteomes" id="UP000327044"/>
    </source>
</evidence>
<dbReference type="InterPro" id="IPR011011">
    <property type="entry name" value="Znf_FYVE_PHD"/>
</dbReference>
<feature type="domain" description="Zinc finger PHD-type" evidence="5">
    <location>
        <begin position="532"/>
        <end position="579"/>
    </location>
</feature>
<keyword evidence="1" id="KW-0479">Metal-binding</keyword>
<dbReference type="InterPro" id="IPR013083">
    <property type="entry name" value="Znf_RING/FYVE/PHD"/>
</dbReference>
<dbReference type="InterPro" id="IPR050863">
    <property type="entry name" value="CenT-Element_Derived"/>
</dbReference>
<keyword evidence="3" id="KW-0862">Zinc</keyword>
<gene>
    <name evidence="6" type="ORF">PPYR_03926</name>
</gene>
<dbReference type="EMBL" id="VVIM01000002">
    <property type="protein sequence ID" value="KAB0801740.1"/>
    <property type="molecule type" value="Genomic_DNA"/>
</dbReference>
<protein>
    <recommendedName>
        <fullName evidence="5">Zinc finger PHD-type domain-containing protein</fullName>
    </recommendedName>
</protein>
<comment type="caution">
    <text evidence="6">The sequence shown here is derived from an EMBL/GenBank/DDBJ whole genome shotgun (WGS) entry which is preliminary data.</text>
</comment>
<evidence type="ECO:0000256" key="3">
    <source>
        <dbReference type="ARBA" id="ARBA00022833"/>
    </source>
</evidence>
<dbReference type="SMART" id="SM00249">
    <property type="entry name" value="PHD"/>
    <property type="match status" value="1"/>
</dbReference>
<keyword evidence="7" id="KW-1185">Reference proteome</keyword>
<dbReference type="GO" id="GO:0003677">
    <property type="term" value="F:DNA binding"/>
    <property type="evidence" value="ECO:0007669"/>
    <property type="project" value="TreeGrafter"/>
</dbReference>
<dbReference type="CDD" id="cd15489">
    <property type="entry name" value="PHD_SF"/>
    <property type="match status" value="1"/>
</dbReference>
<evidence type="ECO:0000313" key="6">
    <source>
        <dbReference type="EMBL" id="KAB0801740.1"/>
    </source>
</evidence>
<evidence type="ECO:0000256" key="4">
    <source>
        <dbReference type="SAM" id="MobiDB-lite"/>
    </source>
</evidence>
<dbReference type="PANTHER" id="PTHR19303:SF71">
    <property type="entry name" value="ZINC FINGER PHD-TYPE DOMAIN-CONTAINING PROTEIN"/>
    <property type="match status" value="1"/>
</dbReference>
<dbReference type="GO" id="GO:0005634">
    <property type="term" value="C:nucleus"/>
    <property type="evidence" value="ECO:0007669"/>
    <property type="project" value="TreeGrafter"/>
</dbReference>
<proteinExistence type="predicted"/>
<feature type="region of interest" description="Disordered" evidence="4">
    <location>
        <begin position="383"/>
        <end position="407"/>
    </location>
</feature>
<dbReference type="InterPro" id="IPR001965">
    <property type="entry name" value="Znf_PHD"/>
</dbReference>
<dbReference type="PANTHER" id="PTHR19303">
    <property type="entry name" value="TRANSPOSON"/>
    <property type="match status" value="1"/>
</dbReference>
<organism evidence="6 7">
    <name type="scientific">Photinus pyralis</name>
    <name type="common">Common eastern firefly</name>
    <name type="synonym">Lampyris pyralis</name>
    <dbReference type="NCBI Taxonomy" id="7054"/>
    <lineage>
        <taxon>Eukaryota</taxon>
        <taxon>Metazoa</taxon>
        <taxon>Ecdysozoa</taxon>
        <taxon>Arthropoda</taxon>
        <taxon>Hexapoda</taxon>
        <taxon>Insecta</taxon>
        <taxon>Pterygota</taxon>
        <taxon>Neoptera</taxon>
        <taxon>Endopterygota</taxon>
        <taxon>Coleoptera</taxon>
        <taxon>Polyphaga</taxon>
        <taxon>Elateriformia</taxon>
        <taxon>Elateroidea</taxon>
        <taxon>Lampyridae</taxon>
        <taxon>Lampyrinae</taxon>
        <taxon>Photinus</taxon>
    </lineage>
</organism>
<dbReference type="InterPro" id="IPR004875">
    <property type="entry name" value="DDE_SF_endonuclease_dom"/>
</dbReference>
<name>A0A5N4AX60_PHOPY</name>
<dbReference type="Gene3D" id="3.30.420.10">
    <property type="entry name" value="Ribonuclease H-like superfamily/Ribonuclease H"/>
    <property type="match status" value="1"/>
</dbReference>
<evidence type="ECO:0000259" key="5">
    <source>
        <dbReference type="SMART" id="SM00249"/>
    </source>
</evidence>
<accession>A0A5N4AX60</accession>
<dbReference type="Pfam" id="PF03184">
    <property type="entry name" value="DDE_1"/>
    <property type="match status" value="1"/>
</dbReference>
<evidence type="ECO:0000256" key="1">
    <source>
        <dbReference type="ARBA" id="ARBA00022723"/>
    </source>
</evidence>
<dbReference type="AlphaFoldDB" id="A0A5N4AX60"/>
<reference evidence="6 7" key="1">
    <citation type="journal article" date="2018" name="Elife">
        <title>Firefly genomes illuminate parallel origins of bioluminescence in beetles.</title>
        <authorList>
            <person name="Fallon T.R."/>
            <person name="Lower S.E."/>
            <person name="Chang C.H."/>
            <person name="Bessho-Uehara M."/>
            <person name="Martin G.J."/>
            <person name="Bewick A.J."/>
            <person name="Behringer M."/>
            <person name="Debat H.J."/>
            <person name="Wong I."/>
            <person name="Day J.C."/>
            <person name="Suvorov A."/>
            <person name="Silva C.J."/>
            <person name="Stanger-Hall K.F."/>
            <person name="Hall D.W."/>
            <person name="Schmitz R.J."/>
            <person name="Nelson D.R."/>
            <person name="Lewis S.M."/>
            <person name="Shigenobu S."/>
            <person name="Bybee S.M."/>
            <person name="Larracuente A.M."/>
            <person name="Oba Y."/>
            <person name="Weng J.K."/>
        </authorList>
    </citation>
    <scope>NUCLEOTIDE SEQUENCE [LARGE SCALE GENOMIC DNA]</scope>
    <source>
        <strain evidence="6">1611_PpyrPB1</strain>
        <tissue evidence="6">Whole body</tissue>
    </source>
</reference>
<evidence type="ECO:0000256" key="2">
    <source>
        <dbReference type="ARBA" id="ARBA00022771"/>
    </source>
</evidence>
<dbReference type="GO" id="GO:0008270">
    <property type="term" value="F:zinc ion binding"/>
    <property type="evidence" value="ECO:0007669"/>
    <property type="project" value="UniProtKB-KW"/>
</dbReference>
<keyword evidence="2" id="KW-0863">Zinc-finger</keyword>
<sequence>MGWLLASKTFNVPFTTLRRRAAKVEGWKKDYMGGHKVTFNEDLEREIVQHLRNLESRFFGLTAKDVRSLAYQIAETKKIPHRFSSSKKMAGWDWLRGFRQRNPTISLRTPESTSAARASAFNREQIKKYFKKLAEVLDTYKFEPNDIWNVDESGFSTVPSRNSKIFATKGRKQVGILTSAERGQHFTVACCMNVIGTFVPPAIIFPRKNMKYELMDGAPTGSVGFAQENGWMNGEVFLKWMKHFIKFAKPTAEKKVLLLFDGHSSHKNLDVLLLAKESGVVMFCFPPHCTHRVQPLDVSFYGPLTTFYNQELNNWLRNHPGRTVTHFQVTNIFNEAYVKAATAKNAQNGYSATGIFPYNPDIFPDHMFAPAEVTNVPEREEHSINVTDDGDQSGSGEVGAGTSHEELPTDIDKDIMNISVEDILPLPVTTQTTRKVNKRRGKYGFLNSTPEIKAVKDLVAEKAAEALRKSAKAAKRRVLVEGDVQNKNEIPDKPLRRSGRAVQKHIVVGNEDTEESSEEDPFAGEDAENDVSCIYCNDLYSRSRSNELWVQCQECRQWCHAECAGAEKKFKTFICDICKA</sequence>
<dbReference type="InterPro" id="IPR036397">
    <property type="entry name" value="RNaseH_sf"/>
</dbReference>
<dbReference type="Gene3D" id="3.30.40.10">
    <property type="entry name" value="Zinc/RING finger domain, C3HC4 (zinc finger)"/>
    <property type="match status" value="1"/>
</dbReference>